<comment type="similarity">
    <text evidence="1 2">Belongs to the serpin family.</text>
</comment>
<evidence type="ECO:0000313" key="6">
    <source>
        <dbReference type="Proteomes" id="UP000095287"/>
    </source>
</evidence>
<dbReference type="Gene3D" id="3.30.497.10">
    <property type="entry name" value="Antithrombin, subunit I, domain 2"/>
    <property type="match status" value="1"/>
</dbReference>
<keyword evidence="6" id="KW-1185">Reference proteome</keyword>
<evidence type="ECO:0000256" key="1">
    <source>
        <dbReference type="ARBA" id="ARBA00009500"/>
    </source>
</evidence>
<dbReference type="SMART" id="SM00093">
    <property type="entry name" value="SERPIN"/>
    <property type="match status" value="1"/>
</dbReference>
<dbReference type="InterPro" id="IPR042185">
    <property type="entry name" value="Serpin_sf_2"/>
</dbReference>
<evidence type="ECO:0000313" key="7">
    <source>
        <dbReference type="WBParaSite" id="L893_g3708.t1"/>
    </source>
</evidence>
<feature type="compositionally biased region" description="Basic and acidic residues" evidence="3">
    <location>
        <begin position="204"/>
        <end position="215"/>
    </location>
</feature>
<evidence type="ECO:0000259" key="5">
    <source>
        <dbReference type="SMART" id="SM00093"/>
    </source>
</evidence>
<dbReference type="CDD" id="cd00172">
    <property type="entry name" value="serpin"/>
    <property type="match status" value="1"/>
</dbReference>
<sequence>MRTILLVSCFLGLLLALPTESEQKLDAQMTDALFGLSLTALKESNGPVVVSPFSVAMALATVNEGAKEKTSQEITDVAFHGISKEKVASWFKSKLEYLKTDYSPLSVASAIYIQKTLNVLEGYITDVKENFLSSVDKVDFAGEPQIQRQKINSFVNETTQGHIPELLGAEHVSSDTRMIAVNALYMKSSFKDKFPKGSTAKKPFHNEDKSSKELDTMSGTHSGRFFENDDFAYGDMPFTDYGYNFFIVFHA</sequence>
<dbReference type="Proteomes" id="UP000095287">
    <property type="component" value="Unplaced"/>
</dbReference>
<dbReference type="InterPro" id="IPR000215">
    <property type="entry name" value="Serpin_fam"/>
</dbReference>
<dbReference type="InterPro" id="IPR036186">
    <property type="entry name" value="Serpin_sf"/>
</dbReference>
<evidence type="ECO:0000256" key="2">
    <source>
        <dbReference type="RuleBase" id="RU000411"/>
    </source>
</evidence>
<keyword evidence="4" id="KW-0732">Signal</keyword>
<feature type="chain" id="PRO_5009314430" evidence="4">
    <location>
        <begin position="17"/>
        <end position="251"/>
    </location>
</feature>
<dbReference type="Gene3D" id="2.30.39.10">
    <property type="entry name" value="Alpha-1-antitrypsin, domain 1"/>
    <property type="match status" value="1"/>
</dbReference>
<dbReference type="SUPFAM" id="SSF56574">
    <property type="entry name" value="Serpins"/>
    <property type="match status" value="1"/>
</dbReference>
<organism evidence="6 7">
    <name type="scientific">Steinernema glaseri</name>
    <dbReference type="NCBI Taxonomy" id="37863"/>
    <lineage>
        <taxon>Eukaryota</taxon>
        <taxon>Metazoa</taxon>
        <taxon>Ecdysozoa</taxon>
        <taxon>Nematoda</taxon>
        <taxon>Chromadorea</taxon>
        <taxon>Rhabditida</taxon>
        <taxon>Tylenchina</taxon>
        <taxon>Panagrolaimomorpha</taxon>
        <taxon>Strongyloidoidea</taxon>
        <taxon>Steinernematidae</taxon>
        <taxon>Steinernema</taxon>
    </lineage>
</organism>
<evidence type="ECO:0000256" key="3">
    <source>
        <dbReference type="SAM" id="MobiDB-lite"/>
    </source>
</evidence>
<dbReference type="GO" id="GO:0004867">
    <property type="term" value="F:serine-type endopeptidase inhibitor activity"/>
    <property type="evidence" value="ECO:0007669"/>
    <property type="project" value="InterPro"/>
</dbReference>
<dbReference type="AlphaFoldDB" id="A0A1I8ABD0"/>
<dbReference type="InterPro" id="IPR023796">
    <property type="entry name" value="Serpin_dom"/>
</dbReference>
<dbReference type="PANTHER" id="PTHR11461">
    <property type="entry name" value="SERINE PROTEASE INHIBITOR, SERPIN"/>
    <property type="match status" value="1"/>
</dbReference>
<reference evidence="7" key="1">
    <citation type="submission" date="2016-11" db="UniProtKB">
        <authorList>
            <consortium name="WormBaseParasite"/>
        </authorList>
    </citation>
    <scope>IDENTIFICATION</scope>
</reference>
<protein>
    <submittedName>
        <fullName evidence="7">SERPIN domain-containing protein</fullName>
    </submittedName>
</protein>
<accession>A0A1I8ABD0</accession>
<proteinExistence type="inferred from homology"/>
<dbReference type="PANTHER" id="PTHR11461:SF211">
    <property type="entry name" value="GH10112P-RELATED"/>
    <property type="match status" value="1"/>
</dbReference>
<dbReference type="GO" id="GO:0005615">
    <property type="term" value="C:extracellular space"/>
    <property type="evidence" value="ECO:0007669"/>
    <property type="project" value="InterPro"/>
</dbReference>
<dbReference type="InterPro" id="IPR042178">
    <property type="entry name" value="Serpin_sf_1"/>
</dbReference>
<evidence type="ECO:0000256" key="4">
    <source>
        <dbReference type="SAM" id="SignalP"/>
    </source>
</evidence>
<name>A0A1I8ABD0_9BILA</name>
<dbReference type="WBParaSite" id="L893_g3708.t1">
    <property type="protein sequence ID" value="L893_g3708.t1"/>
    <property type="gene ID" value="L893_g3708"/>
</dbReference>
<feature type="domain" description="Serpin" evidence="5">
    <location>
        <begin position="34"/>
        <end position="251"/>
    </location>
</feature>
<feature type="signal peptide" evidence="4">
    <location>
        <begin position="1"/>
        <end position="16"/>
    </location>
</feature>
<dbReference type="Pfam" id="PF00079">
    <property type="entry name" value="Serpin"/>
    <property type="match status" value="1"/>
</dbReference>
<feature type="region of interest" description="Disordered" evidence="3">
    <location>
        <begin position="197"/>
        <end position="218"/>
    </location>
</feature>